<name>A0A413T4E3_9BACT</name>
<organism evidence="1 2">
    <name type="scientific">Phocaeicola coprophilus</name>
    <dbReference type="NCBI Taxonomy" id="387090"/>
    <lineage>
        <taxon>Bacteria</taxon>
        <taxon>Pseudomonadati</taxon>
        <taxon>Bacteroidota</taxon>
        <taxon>Bacteroidia</taxon>
        <taxon>Bacteroidales</taxon>
        <taxon>Bacteroidaceae</taxon>
        <taxon>Phocaeicola</taxon>
    </lineage>
</organism>
<proteinExistence type="predicted"/>
<sequence length="198" mass="23393">MEYNTQQRKLPLPEYGRSVQHMVDHALTIEDREERQRCARTIVNIMGGMFPALRDSADFNRRLWDHLAIMSDFQLDIDYPVEVVKRESLEVKPDRLSYPQKNIRFRHYGRFIEDLAKTAADMPDGEEKQRLLFLVASHMKRDYLNWNKDSVEDQKIFDDLSLLADGKVQLSTADFRLAEQRPFIPRKKQMGGSQKKKY</sequence>
<accession>A0A413T4E3</accession>
<evidence type="ECO:0000313" key="2">
    <source>
        <dbReference type="Proteomes" id="UP000283855"/>
    </source>
</evidence>
<dbReference type="InterPro" id="IPR025632">
    <property type="entry name" value="DUF4290"/>
</dbReference>
<dbReference type="Pfam" id="PF14123">
    <property type="entry name" value="DUF4290"/>
    <property type="match status" value="1"/>
</dbReference>
<reference evidence="1 2" key="1">
    <citation type="submission" date="2018-08" db="EMBL/GenBank/DDBJ databases">
        <title>A genome reference for cultivated species of the human gut microbiota.</title>
        <authorList>
            <person name="Zou Y."/>
            <person name="Xue W."/>
            <person name="Luo G."/>
        </authorList>
    </citation>
    <scope>NUCLEOTIDE SEQUENCE [LARGE SCALE GENOMIC DNA]</scope>
    <source>
        <strain evidence="1 2">AM42-38</strain>
    </source>
</reference>
<dbReference type="GeneID" id="78406700"/>
<dbReference type="EMBL" id="QSFT01000002">
    <property type="protein sequence ID" value="RHA78582.1"/>
    <property type="molecule type" value="Genomic_DNA"/>
</dbReference>
<gene>
    <name evidence="1" type="ORF">DW921_01120</name>
</gene>
<comment type="caution">
    <text evidence="1">The sequence shown here is derived from an EMBL/GenBank/DDBJ whole genome shotgun (WGS) entry which is preliminary data.</text>
</comment>
<dbReference type="Proteomes" id="UP000283855">
    <property type="component" value="Unassembled WGS sequence"/>
</dbReference>
<dbReference type="RefSeq" id="WP_008142593.1">
    <property type="nucleotide sequence ID" value="NZ_CABJGD010000002.1"/>
</dbReference>
<dbReference type="AlphaFoldDB" id="A0A413T4E3"/>
<evidence type="ECO:0000313" key="1">
    <source>
        <dbReference type="EMBL" id="RHA78582.1"/>
    </source>
</evidence>
<protein>
    <submittedName>
        <fullName evidence="1">DUF4290 domain-containing protein</fullName>
    </submittedName>
</protein>